<dbReference type="AlphaFoldDB" id="A0A921RKI2"/>
<evidence type="ECO:0000256" key="1">
    <source>
        <dbReference type="ARBA" id="ARBA00004323"/>
    </source>
</evidence>
<organism evidence="9 10">
    <name type="scientific">Sorghum bicolor</name>
    <name type="common">Sorghum</name>
    <name type="synonym">Sorghum vulgare</name>
    <dbReference type="NCBI Taxonomy" id="4558"/>
    <lineage>
        <taxon>Eukaryota</taxon>
        <taxon>Viridiplantae</taxon>
        <taxon>Streptophyta</taxon>
        <taxon>Embryophyta</taxon>
        <taxon>Tracheophyta</taxon>
        <taxon>Spermatophyta</taxon>
        <taxon>Magnoliopsida</taxon>
        <taxon>Liliopsida</taxon>
        <taxon>Poales</taxon>
        <taxon>Poaceae</taxon>
        <taxon>PACMAD clade</taxon>
        <taxon>Panicoideae</taxon>
        <taxon>Andropogonodae</taxon>
        <taxon>Andropogoneae</taxon>
        <taxon>Sorghinae</taxon>
        <taxon>Sorghum</taxon>
    </lineage>
</organism>
<sequence>MRATTSAAAPCLPWLRSHGRASSAAAYTAVAACLLALVTFLVVAAFWDPRTQASTWFLSSSSSSSASSLTTAGGVGGEHLLATASSYYSDGGGGGGRNSTGKEVHEEVRGQGGDDDGFLSLVNSSSGGYGAPPPHQISVTRQPPASAPAPAALAPAASPVTGNSDEVIRATPQVQRSSDIKLERLELGLAKARSAIMEAIRNKDKRSPLPDKDYVPMGPIYRNAHAFHRSYLEMEKQLKVYVYEEGEPPVFHDGPCRSIYSTEGRFIHAMETATRLRTSDPSQAHVFFLPFSVVKMVKTIYEPGSHDMAPLKRTVADYLRVISDKYPFWNRSAGADHFMLSCHDWGPYVSSANAELFGNSIRVLCNANTSEGFDLAKDVSLPEINLRSDAVERQVGGPSASRRPFLAFFAGGNHGPVRPALLAHWGPGSGREDDPDVRVSEYLPTRGGRAGASAAAYTDMMRRSRFCLCPGGYEVASPRLAEAVYLECVPVVVDDGEYALPFADVLNWDAFAVRVRVADVPRIKEILSAVSPRQYIRMQRRVRMVRRHFMVHGGPPRRYDAFHMILHSVWLRRLNVRIDAHAQG</sequence>
<keyword evidence="7" id="KW-1133">Transmembrane helix</keyword>
<feature type="compositionally biased region" description="Basic and acidic residues" evidence="6">
    <location>
        <begin position="100"/>
        <end position="109"/>
    </location>
</feature>
<protein>
    <recommendedName>
        <fullName evidence="8">Exostosin GT47 domain-containing protein</fullName>
    </recommendedName>
</protein>
<dbReference type="PANTHER" id="PTHR11062">
    <property type="entry name" value="EXOSTOSIN HEPARAN SULFATE GLYCOSYLTRANSFERASE -RELATED"/>
    <property type="match status" value="1"/>
</dbReference>
<evidence type="ECO:0000313" key="9">
    <source>
        <dbReference type="EMBL" id="KAG0541973.1"/>
    </source>
</evidence>
<comment type="subcellular location">
    <subcellularLocation>
        <location evidence="1">Golgi apparatus membrane</location>
        <topology evidence="1">Single-pass type II membrane protein</topology>
    </subcellularLocation>
</comment>
<evidence type="ECO:0000256" key="6">
    <source>
        <dbReference type="SAM" id="MobiDB-lite"/>
    </source>
</evidence>
<reference evidence="9" key="2">
    <citation type="submission" date="2020-10" db="EMBL/GenBank/DDBJ databases">
        <authorList>
            <person name="Cooper E.A."/>
            <person name="Brenton Z.W."/>
            <person name="Flinn B.S."/>
            <person name="Jenkins J."/>
            <person name="Shu S."/>
            <person name="Flowers D."/>
            <person name="Luo F."/>
            <person name="Wang Y."/>
            <person name="Xia P."/>
            <person name="Barry K."/>
            <person name="Daum C."/>
            <person name="Lipzen A."/>
            <person name="Yoshinaga Y."/>
            <person name="Schmutz J."/>
            <person name="Saski C."/>
            <person name="Vermerris W."/>
            <person name="Kresovich S."/>
        </authorList>
    </citation>
    <scope>NUCLEOTIDE SEQUENCE</scope>
</reference>
<evidence type="ECO:0000256" key="4">
    <source>
        <dbReference type="ARBA" id="ARBA00022968"/>
    </source>
</evidence>
<dbReference type="InterPro" id="IPR040911">
    <property type="entry name" value="Exostosin_GT47"/>
</dbReference>
<dbReference type="OrthoDB" id="1924787at2759"/>
<dbReference type="KEGG" id="sbi:8063636"/>
<dbReference type="InterPro" id="IPR004263">
    <property type="entry name" value="Exostosin"/>
</dbReference>
<reference evidence="9" key="1">
    <citation type="journal article" date="2019" name="BMC Genomics">
        <title>A new reference genome for Sorghum bicolor reveals high levels of sequence similarity between sweet and grain genotypes: implications for the genetics of sugar metabolism.</title>
        <authorList>
            <person name="Cooper E.A."/>
            <person name="Brenton Z.W."/>
            <person name="Flinn B.S."/>
            <person name="Jenkins J."/>
            <person name="Shu S."/>
            <person name="Flowers D."/>
            <person name="Luo F."/>
            <person name="Wang Y."/>
            <person name="Xia P."/>
            <person name="Barry K."/>
            <person name="Daum C."/>
            <person name="Lipzen A."/>
            <person name="Yoshinaga Y."/>
            <person name="Schmutz J."/>
            <person name="Saski C."/>
            <person name="Vermerris W."/>
            <person name="Kresovich S."/>
        </authorList>
    </citation>
    <scope>NUCLEOTIDE SEQUENCE</scope>
</reference>
<dbReference type="Gramene" id="EER95991">
    <property type="protein sequence ID" value="EER95991"/>
    <property type="gene ID" value="SORBI_3002G062100"/>
</dbReference>
<keyword evidence="7" id="KW-0812">Transmembrane</keyword>
<keyword evidence="3" id="KW-0808">Transferase</keyword>
<feature type="transmembrane region" description="Helical" evidence="7">
    <location>
        <begin position="24"/>
        <end position="47"/>
    </location>
</feature>
<dbReference type="PANTHER" id="PTHR11062:SF207">
    <property type="entry name" value="OS07G0188700 PROTEIN"/>
    <property type="match status" value="1"/>
</dbReference>
<evidence type="ECO:0000256" key="2">
    <source>
        <dbReference type="ARBA" id="ARBA00010271"/>
    </source>
</evidence>
<dbReference type="Proteomes" id="UP000807115">
    <property type="component" value="Chromosome 2"/>
</dbReference>
<proteinExistence type="inferred from homology"/>
<accession>A0A921RKI2</accession>
<gene>
    <name evidence="9" type="ORF">BDA96_02G062600</name>
</gene>
<feature type="compositionally biased region" description="Low complexity" evidence="6">
    <location>
        <begin position="148"/>
        <end position="159"/>
    </location>
</feature>
<evidence type="ECO:0000259" key="8">
    <source>
        <dbReference type="Pfam" id="PF03016"/>
    </source>
</evidence>
<keyword evidence="3" id="KW-0328">Glycosyltransferase</keyword>
<feature type="region of interest" description="Disordered" evidence="6">
    <location>
        <begin position="91"/>
        <end position="163"/>
    </location>
</feature>
<comment type="similarity">
    <text evidence="2">Belongs to the glycosyltransferase 47 family.</text>
</comment>
<evidence type="ECO:0000256" key="5">
    <source>
        <dbReference type="ARBA" id="ARBA00023034"/>
    </source>
</evidence>
<comment type="caution">
    <text evidence="9">The sequence shown here is derived from an EMBL/GenBank/DDBJ whole genome shotgun (WGS) entry which is preliminary data.</text>
</comment>
<keyword evidence="7" id="KW-0472">Membrane</keyword>
<dbReference type="EMBL" id="CM027681">
    <property type="protein sequence ID" value="KAG0541973.1"/>
    <property type="molecule type" value="Genomic_DNA"/>
</dbReference>
<name>A0A921RKI2_SORBI</name>
<keyword evidence="4" id="KW-0735">Signal-anchor</keyword>
<dbReference type="PROSITE" id="PS51257">
    <property type="entry name" value="PROKAR_LIPOPROTEIN"/>
    <property type="match status" value="1"/>
</dbReference>
<evidence type="ECO:0000256" key="3">
    <source>
        <dbReference type="ARBA" id="ARBA00022676"/>
    </source>
</evidence>
<evidence type="ECO:0000313" key="10">
    <source>
        <dbReference type="Proteomes" id="UP000807115"/>
    </source>
</evidence>
<evidence type="ECO:0000256" key="7">
    <source>
        <dbReference type="SAM" id="Phobius"/>
    </source>
</evidence>
<feature type="domain" description="Exostosin GT47" evidence="8">
    <location>
        <begin position="235"/>
        <end position="529"/>
    </location>
</feature>
<dbReference type="GO" id="GO:0016757">
    <property type="term" value="F:glycosyltransferase activity"/>
    <property type="evidence" value="ECO:0007669"/>
    <property type="project" value="UniProtKB-KW"/>
</dbReference>
<dbReference type="Pfam" id="PF03016">
    <property type="entry name" value="Exostosin_GT47"/>
    <property type="match status" value="1"/>
</dbReference>
<keyword evidence="5" id="KW-0333">Golgi apparatus</keyword>
<dbReference type="GO" id="GO:0000139">
    <property type="term" value="C:Golgi membrane"/>
    <property type="evidence" value="ECO:0007669"/>
    <property type="project" value="UniProtKB-SubCell"/>
</dbReference>